<dbReference type="OrthoDB" id="10420034at2759"/>
<name>A0A9P5TJ04_GYMJU</name>
<accession>A0A9P5TJ04</accession>
<reference evidence="1" key="1">
    <citation type="submission" date="2020-11" db="EMBL/GenBank/DDBJ databases">
        <authorList>
            <consortium name="DOE Joint Genome Institute"/>
            <person name="Ahrendt S."/>
            <person name="Riley R."/>
            <person name="Andreopoulos W."/>
            <person name="LaButti K."/>
            <person name="Pangilinan J."/>
            <person name="Ruiz-duenas F.J."/>
            <person name="Barrasa J.M."/>
            <person name="Sanchez-Garcia M."/>
            <person name="Camarero S."/>
            <person name="Miyauchi S."/>
            <person name="Serrano A."/>
            <person name="Linde D."/>
            <person name="Babiker R."/>
            <person name="Drula E."/>
            <person name="Ayuso-Fernandez I."/>
            <person name="Pacheco R."/>
            <person name="Padilla G."/>
            <person name="Ferreira P."/>
            <person name="Barriuso J."/>
            <person name="Kellner H."/>
            <person name="Castanera R."/>
            <person name="Alfaro M."/>
            <person name="Ramirez L."/>
            <person name="Pisabarro A.G."/>
            <person name="Kuo A."/>
            <person name="Tritt A."/>
            <person name="Lipzen A."/>
            <person name="He G."/>
            <person name="Yan M."/>
            <person name="Ng V."/>
            <person name="Cullen D."/>
            <person name="Martin F."/>
            <person name="Rosso M.-N."/>
            <person name="Henrissat B."/>
            <person name="Hibbett D."/>
            <person name="Martinez A.T."/>
            <person name="Grigoriev I.V."/>
        </authorList>
    </citation>
    <scope>NUCLEOTIDE SEQUENCE</scope>
    <source>
        <strain evidence="1">AH 44721</strain>
    </source>
</reference>
<evidence type="ECO:0000313" key="1">
    <source>
        <dbReference type="EMBL" id="KAF8886604.1"/>
    </source>
</evidence>
<gene>
    <name evidence="1" type="ORF">CPB84DRAFT_1539629</name>
</gene>
<dbReference type="AlphaFoldDB" id="A0A9P5TJ04"/>
<organism evidence="1 2">
    <name type="scientific">Gymnopilus junonius</name>
    <name type="common">Spectacular rustgill mushroom</name>
    <name type="synonym">Gymnopilus spectabilis subsp. junonius</name>
    <dbReference type="NCBI Taxonomy" id="109634"/>
    <lineage>
        <taxon>Eukaryota</taxon>
        <taxon>Fungi</taxon>
        <taxon>Dikarya</taxon>
        <taxon>Basidiomycota</taxon>
        <taxon>Agaricomycotina</taxon>
        <taxon>Agaricomycetes</taxon>
        <taxon>Agaricomycetidae</taxon>
        <taxon>Agaricales</taxon>
        <taxon>Agaricineae</taxon>
        <taxon>Hymenogastraceae</taxon>
        <taxon>Gymnopilus</taxon>
    </lineage>
</organism>
<sequence length="191" mass="21391">MPSPSEEDPPVIMLMRPYAEGWSAFAHLNNRGGRELIQTREPICVPLGGFIEVGVIMTGLPNVQHLLRRVIFWPGQPLTSLDKYSWKLLNDSVMGWDFDSDIILDPETGKVHSLETFDEELTGFIPYRFADMQVRLGLPTETGDVNYVRIYTPAYTKSHGGRPVAACDESATGRPVAENYFVIDLAHVRGL</sequence>
<dbReference type="Proteomes" id="UP000724874">
    <property type="component" value="Unassembled WGS sequence"/>
</dbReference>
<comment type="caution">
    <text evidence="1">The sequence shown here is derived from an EMBL/GenBank/DDBJ whole genome shotgun (WGS) entry which is preliminary data.</text>
</comment>
<protein>
    <submittedName>
        <fullName evidence="1">Uncharacterized protein</fullName>
    </submittedName>
</protein>
<evidence type="ECO:0000313" key="2">
    <source>
        <dbReference type="Proteomes" id="UP000724874"/>
    </source>
</evidence>
<proteinExistence type="predicted"/>
<keyword evidence="2" id="KW-1185">Reference proteome</keyword>
<dbReference type="EMBL" id="JADNYJ010000095">
    <property type="protein sequence ID" value="KAF8886604.1"/>
    <property type="molecule type" value="Genomic_DNA"/>
</dbReference>